<dbReference type="RefSeq" id="WP_342312515.1">
    <property type="nucleotide sequence ID" value="NZ_CP150851.1"/>
</dbReference>
<dbReference type="NCBIfam" id="TIGR03696">
    <property type="entry name" value="Rhs_assc_core"/>
    <property type="match status" value="1"/>
</dbReference>
<evidence type="ECO:0000256" key="2">
    <source>
        <dbReference type="ARBA" id="ARBA00022525"/>
    </source>
</evidence>
<keyword evidence="2" id="KW-0964">Secreted</keyword>
<dbReference type="InterPro" id="IPR050708">
    <property type="entry name" value="T6SS_VgrG/RHS"/>
</dbReference>
<evidence type="ECO:0000256" key="1">
    <source>
        <dbReference type="ARBA" id="ARBA00004613"/>
    </source>
</evidence>
<dbReference type="Pfam" id="PF12255">
    <property type="entry name" value="TcdB_toxin_midC"/>
    <property type="match status" value="1"/>
</dbReference>
<dbReference type="PANTHER" id="PTHR32305:SF15">
    <property type="entry name" value="PROTEIN RHSA-RELATED"/>
    <property type="match status" value="1"/>
</dbReference>
<sequence>MMPESIAPQAVVPASGDGAPASDGAGIKAARIALPKGGGAIQGIRANFRNGGFTGAATFSVPVPVTNCRGGAPDVAVRYRSGSGNGPCGLGFDIGLPSITCQTSGGQPRYDGTDTFLLPDGTPLVLDASVPAGRRDGHDVVTYRPRVESAFARVEHWVDPVSLKSFWRILGSDNSQTFFGREDASRIADPSAPTHIFSWLVDAQLMARGDAVVYRYRPENNDNVPPAIYEQGRAPNANKYPDRILYGNERPIHALSDLDQASWHFEIVFDYGEYSLDPVPHAPYQPPAGTKWAARADPFSTYDAGFEIRTYRLCRHVLMFHRFAALGPEPALVHMTRFSYGESPVLTQLRMIETLGCRLDGGAYTTQALPPLELGYTPFAPSTGQFEPMVDGFGQPVPGIAPPGPFQLADLHGEGIPGILFRSQNTVLFLAPQGPQPNPQTGPGIADEVIRYAPPGVPAQFPGLGFDDNAALIDITGCGRPALVAAAPDGTRFSQARTDGSWAPFLPLPAVPTELFAPDTMTADMTGDGLADLLRLDPETVSVYPSSGAQGYRPALVLPRAGDMPMSGEACATVLVRMTDILGSGREHLVRITNGSVEVWPNLGYGKFGRKIVLGNAPHFGDDFDAGRLFLADIDGSGTTDLLYLQHDRIDLYVNQSGNSFADAVAIPLPGGWQPLAQVEFADVRGNGTTSLVYAPAASPGRYLAYDFGCRTKPYLLNTADDNMGLVTHIAYRASTWHALRDRQAGIPWATALPFPVQVVDEVEVLDAISGTRLVSRYDYRHGYYDPVEREFCGFGQVDCIDSLGLDDYLAATKDAAPDTYTPPSLTRTWYHTGAWGDDVSPCDDFVADYFDDDPSAPVLPPARFTFADVDPGGETMRQAHHALKGMVLREEVYGLDGSVLADLPYQVTETTYGVRQDQALIENGYGVFFVYPLETLTLHYERNPADPRITHDVTLAVDAYGATTRACSIAYARRASAPGRLPEQAQMQVTVQTHRVTDLTGPDLRLLGLAIEDANEWLVAPTPPAGAIFTFDELSAQVDAALLDPAGKLKGLGRQRHYYWDPATQQPLPLGQATGQGLLCRIEDALGTPADLDAAFSGALAPDPLSTLLTTSGKYLQSDGLWWNPGLLQTFLGADDYYLPGNTIDPFGGVTAVAYDACDLLVVRSQDPLGNVNQVTGIDYQTVGPWQMTDPNGTVTQALCDALGWVWATSVQGSETTGPVGFAPLTLDHTAPAFDMATAMATPQVYLQGTASFSAYELFSWCGRIAPADLAGLDVDSAVLWQVLLDGGYIARSGAVLHRFRTLNPGSGMALPGIPAQAASATQARIAALVTPTPVHSVALAAETYGTAARTQYVAAYSDGLGRVIQNIAFVDPGDCYRVNPDGSVTTVDSDNRWLVSGRTVYDNKGNPIKRYDPFFADGWAYIDNVELNRFGVSPLIHYDPLDREIRVDTPKGFFTRIVFSPWEEQHYDADDTVVESPYYRANIDNPALDPLERAALQQAALFNDTPTIRQFDPSGNAVRIIQTLQPPAPPLPPAGLTTYNVFDAMNRLVASADDRMRAAGLENLTVVYSLDGQKLSSTSVDSGVRWVLNNAAGKPVYGRDARGTIQTTTYDPLQRPLELTVQEADGTAYVAQKTVYGESVGGDAGCNLREQIHQVFDAAGVVTFNAYTIGGEPLDQQRQLLQDVSAIPDWSRLDPVETYLTRRTYDALGRILTQAVERTDAARPDRVTYVYDIAGHVGTVSLLASDSTASETYADSITYDASGQRRQIVYGNGVVTRYTYELTTQFLATVVSVRPGDGVTLQSLRYYYDPVGNITAIADDAQRTVFHANQQVDPVSTYAYDAVYRLVTASGREHPALSAGAGSSGDSDRFVPLPALNDGQALQNYTRRYRYDTSGNLDQIAHQGSVPTTTAITVSPTSNHAVDATLTADPARVDTFFDANGNQIAMPGRPSVAWRYDNLLAGVTIVDRDTLPSDVELYVYDSHGQRIRKITRRYGNGGTTQNVDETLYIDGLEIRRHSTNGTVDDEYRTIRVMDGGRCLAERLNWTIGAPPAGIPSPQVRYQLENYLGSAVFELDAAGLVITYEEYFPFGGTSYVIGENAAEVGLKRYRYAGKERDDATGLYYYGARYYQPGVGRWLSADPSGPDDGLNLYAYVGNNPVAYDDPSGMIRILVVGEGRDFSYSYGLARQNPGDTIVVTQFDITVPPAHTPPNVSIYTEADGTGKQLDVTDPKSWDDFDTWRTEQGIDKFDQLIFNNPHAGYGTSKLQVMGVDPGFVVRSTAHIYLPTENLIDLSTGTEKTFFQVFDQPQQSGTEFRSSAGMMGLNERILQGFFHLGRSLATDTGTLTVFAPMGGRNPVYIDRFRNSTTPSPTEGAWRTEGFADPVAYEGSLRVEYQTNLTDLRPHASWGPNFRTQAANLDNMRGYRYVRSTSPTPDLRHLSGRAPSPEPRGRSDSSESRGRSRSRSGSPVRSRSPSAH</sequence>
<dbReference type="Proteomes" id="UP001484179">
    <property type="component" value="Plasmid unnamed"/>
</dbReference>
<feature type="compositionally biased region" description="Low complexity" evidence="4">
    <location>
        <begin position="2466"/>
        <end position="2479"/>
    </location>
</feature>
<gene>
    <name evidence="7" type="ORF">WN985_33660</name>
</gene>
<dbReference type="InterPro" id="IPR022044">
    <property type="entry name" value="TcdB_toxin_mid/C"/>
</dbReference>
<protein>
    <submittedName>
        <fullName evidence="7">SpvB/TcaC N-terminal domain-containing protein</fullName>
    </submittedName>
</protein>
<comment type="subcellular location">
    <subcellularLocation>
        <location evidence="1">Secreted</location>
    </subcellularLocation>
</comment>
<dbReference type="InterPro" id="IPR028994">
    <property type="entry name" value="Integrin_alpha_N"/>
</dbReference>
<dbReference type="InterPro" id="IPR003284">
    <property type="entry name" value="Sal_SpvB"/>
</dbReference>
<reference evidence="7 8" key="1">
    <citation type="submission" date="2024-04" db="EMBL/GenBank/DDBJ databases">
        <title>Biological Control Activity of Plant Growth Promoting Rhizobacteria Burkholderia pyrrocinia BX1 against Tobacco black shank Introduction Tobacco black shank (TBS) caused by the oomycete Phytophthora. nicotianae (P. nicotianae) has become a destructive soil.</title>
        <authorList>
            <person name="Liu X."/>
            <person name="Shu C."/>
        </authorList>
    </citation>
    <scope>NUCLEOTIDE SEQUENCE [LARGE SCALE GENOMIC DNA]</scope>
    <source>
        <strain evidence="7 8">BX1</strain>
        <plasmid evidence="7 8">unnamed</plasmid>
    </source>
</reference>
<dbReference type="InterPro" id="IPR022385">
    <property type="entry name" value="Rhs_assc_core"/>
</dbReference>
<evidence type="ECO:0000313" key="7">
    <source>
        <dbReference type="EMBL" id="WZW59303.1"/>
    </source>
</evidence>
<dbReference type="Pfam" id="PF18807">
    <property type="entry name" value="TTc_toxin_rep"/>
    <property type="match status" value="1"/>
</dbReference>
<keyword evidence="8" id="KW-1185">Reference proteome</keyword>
<geneLocation type="plasmid" evidence="7 8">
    <name>unnamed</name>
</geneLocation>
<dbReference type="SUPFAM" id="SSF69318">
    <property type="entry name" value="Integrin alpha N-terminal domain"/>
    <property type="match status" value="1"/>
</dbReference>
<proteinExistence type="predicted"/>
<dbReference type="PRINTS" id="PR01341">
    <property type="entry name" value="SALSPVBPROT"/>
</dbReference>
<feature type="domain" description="Insecticide toxin TcdB middle/C-terminal" evidence="5">
    <location>
        <begin position="879"/>
        <end position="996"/>
    </location>
</feature>
<dbReference type="InterPro" id="IPR041508">
    <property type="entry name" value="TcC-like_repeat"/>
</dbReference>
<dbReference type="PANTHER" id="PTHR32305">
    <property type="match status" value="1"/>
</dbReference>
<dbReference type="Gene3D" id="2.180.10.10">
    <property type="entry name" value="RHS repeat-associated core"/>
    <property type="match status" value="1"/>
</dbReference>
<evidence type="ECO:0000313" key="8">
    <source>
        <dbReference type="Proteomes" id="UP001484179"/>
    </source>
</evidence>
<dbReference type="EMBL" id="CP150851">
    <property type="protein sequence ID" value="WZW59303.1"/>
    <property type="molecule type" value="Genomic_DNA"/>
</dbReference>
<dbReference type="Pfam" id="PF12256">
    <property type="entry name" value="TcdB_toxin_midN"/>
    <property type="match status" value="1"/>
</dbReference>
<feature type="region of interest" description="Disordered" evidence="4">
    <location>
        <begin position="2429"/>
        <end position="2479"/>
    </location>
</feature>
<feature type="domain" description="Insecticide toxin TcdB middle/N-terminal" evidence="6">
    <location>
        <begin position="674"/>
        <end position="834"/>
    </location>
</feature>
<dbReference type="Pfam" id="PF03534">
    <property type="entry name" value="SpvB"/>
    <property type="match status" value="1"/>
</dbReference>
<keyword evidence="3" id="KW-0843">Virulence</keyword>
<feature type="compositionally biased region" description="Basic and acidic residues" evidence="4">
    <location>
        <begin position="2450"/>
        <end position="2461"/>
    </location>
</feature>
<organism evidence="7 8">
    <name type="scientific">Burkholderia pyrrocinia</name>
    <name type="common">Pseudomonas pyrrocinia</name>
    <dbReference type="NCBI Taxonomy" id="60550"/>
    <lineage>
        <taxon>Bacteria</taxon>
        <taxon>Pseudomonadati</taxon>
        <taxon>Pseudomonadota</taxon>
        <taxon>Betaproteobacteria</taxon>
        <taxon>Burkholderiales</taxon>
        <taxon>Burkholderiaceae</taxon>
        <taxon>Burkholderia</taxon>
        <taxon>Burkholderia cepacia complex</taxon>
    </lineage>
</organism>
<evidence type="ECO:0000259" key="5">
    <source>
        <dbReference type="Pfam" id="PF12255"/>
    </source>
</evidence>
<dbReference type="InterPro" id="IPR022045">
    <property type="entry name" value="TcdB_toxin_mid/N"/>
</dbReference>
<keyword evidence="7" id="KW-0614">Plasmid</keyword>
<name>A0ABZ3BWK9_BURPY</name>
<evidence type="ECO:0000259" key="6">
    <source>
        <dbReference type="Pfam" id="PF12256"/>
    </source>
</evidence>
<accession>A0ABZ3BWK9</accession>
<evidence type="ECO:0000256" key="3">
    <source>
        <dbReference type="ARBA" id="ARBA00023026"/>
    </source>
</evidence>
<evidence type="ECO:0000256" key="4">
    <source>
        <dbReference type="SAM" id="MobiDB-lite"/>
    </source>
</evidence>